<keyword evidence="3" id="KW-1185">Reference proteome</keyword>
<proteinExistence type="predicted"/>
<dbReference type="Gene3D" id="1.25.40.420">
    <property type="match status" value="1"/>
</dbReference>
<comment type="caution">
    <text evidence="2">The sequence shown here is derived from an EMBL/GenBank/DDBJ whole genome shotgun (WGS) entry which is preliminary data.</text>
</comment>
<feature type="domain" description="BACK" evidence="1">
    <location>
        <begin position="11"/>
        <end position="84"/>
    </location>
</feature>
<dbReference type="InterPro" id="IPR011705">
    <property type="entry name" value="BACK"/>
</dbReference>
<evidence type="ECO:0000259" key="1">
    <source>
        <dbReference type="Pfam" id="PF07707"/>
    </source>
</evidence>
<evidence type="ECO:0000313" key="3">
    <source>
        <dbReference type="Proteomes" id="UP001153678"/>
    </source>
</evidence>
<dbReference type="AlphaFoldDB" id="A0A9W4T0Q5"/>
<dbReference type="OrthoDB" id="298084at2759"/>
<dbReference type="Pfam" id="PF07707">
    <property type="entry name" value="BACK"/>
    <property type="match status" value="1"/>
</dbReference>
<accession>A0A9W4T0Q5</accession>
<protein>
    <submittedName>
        <fullName evidence="2">13751_t:CDS:1</fullName>
    </submittedName>
</protein>
<organism evidence="2 3">
    <name type="scientific">Funneliformis geosporum</name>
    <dbReference type="NCBI Taxonomy" id="1117311"/>
    <lineage>
        <taxon>Eukaryota</taxon>
        <taxon>Fungi</taxon>
        <taxon>Fungi incertae sedis</taxon>
        <taxon>Mucoromycota</taxon>
        <taxon>Glomeromycotina</taxon>
        <taxon>Glomeromycetes</taxon>
        <taxon>Glomerales</taxon>
        <taxon>Glomeraceae</taxon>
        <taxon>Funneliformis</taxon>
    </lineage>
</organism>
<dbReference type="EMBL" id="CAMKVN010005083">
    <property type="protein sequence ID" value="CAI2188251.1"/>
    <property type="molecule type" value="Genomic_DNA"/>
</dbReference>
<sequence length="269" mass="31692">RDWIQENLAKIFSTASKYENFTRLWKQFCGELLAQQPNALFTSSYFLSLKRSTLLTFIKRNDLNIDESEIWKILIKWACEQTPKLCHDVSQFTKNDFNELESRLKDFIPFMRFFSITKDQYTLGVLPYEYILPDSLRNELKEFFESNEKISPPKNFRLPRIPITQTVPDSVLINNKHLALLAKIGLKYNEDAFICSLGGGDKKFGIVLSRAKYNEMSIRNAPNLAIGFMDLGWFEGRYNHLYFEKRIMDSNYKEFIQDYEVFQVCKKSV</sequence>
<reference evidence="2" key="1">
    <citation type="submission" date="2022-08" db="EMBL/GenBank/DDBJ databases">
        <authorList>
            <person name="Kallberg Y."/>
            <person name="Tangrot J."/>
            <person name="Rosling A."/>
        </authorList>
    </citation>
    <scope>NUCLEOTIDE SEQUENCE</scope>
    <source>
        <strain evidence="2">Wild A</strain>
    </source>
</reference>
<name>A0A9W4T0Q5_9GLOM</name>
<feature type="non-terminal residue" evidence="2">
    <location>
        <position position="1"/>
    </location>
</feature>
<dbReference type="Proteomes" id="UP001153678">
    <property type="component" value="Unassembled WGS sequence"/>
</dbReference>
<evidence type="ECO:0000313" key="2">
    <source>
        <dbReference type="EMBL" id="CAI2188251.1"/>
    </source>
</evidence>
<gene>
    <name evidence="2" type="ORF">FWILDA_LOCUS13484</name>
</gene>